<feature type="transmembrane region" description="Helical" evidence="5">
    <location>
        <begin position="317"/>
        <end position="338"/>
    </location>
</feature>
<feature type="transmembrane region" description="Helical" evidence="5">
    <location>
        <begin position="236"/>
        <end position="259"/>
    </location>
</feature>
<reference evidence="7 8" key="1">
    <citation type="submission" date="2020-03" db="EMBL/GenBank/DDBJ databases">
        <title>Roseomonas selenitidurans sp. nov. isolated from urban soil.</title>
        <authorList>
            <person name="Liu H."/>
        </authorList>
    </citation>
    <scope>NUCLEOTIDE SEQUENCE [LARGE SCALE GENOMIC DNA]</scope>
    <source>
        <strain evidence="7 8">BU-1</strain>
    </source>
</reference>
<dbReference type="Gene3D" id="1.20.1250.20">
    <property type="entry name" value="MFS general substrate transporter like domains"/>
    <property type="match status" value="1"/>
</dbReference>
<evidence type="ECO:0000259" key="6">
    <source>
        <dbReference type="PROSITE" id="PS50850"/>
    </source>
</evidence>
<evidence type="ECO:0000256" key="5">
    <source>
        <dbReference type="SAM" id="Phobius"/>
    </source>
</evidence>
<dbReference type="SUPFAM" id="SSF103473">
    <property type="entry name" value="MFS general substrate transporter"/>
    <property type="match status" value="1"/>
</dbReference>
<feature type="transmembrane region" description="Helical" evidence="5">
    <location>
        <begin position="475"/>
        <end position="493"/>
    </location>
</feature>
<dbReference type="PANTHER" id="PTHR23501:SF197">
    <property type="entry name" value="COMD"/>
    <property type="match status" value="1"/>
</dbReference>
<comment type="caution">
    <text evidence="7">The sequence shown here is derived from an EMBL/GenBank/DDBJ whole genome shotgun (WGS) entry which is preliminary data.</text>
</comment>
<feature type="transmembrane region" description="Helical" evidence="5">
    <location>
        <begin position="417"/>
        <end position="439"/>
    </location>
</feature>
<dbReference type="InterPro" id="IPR020846">
    <property type="entry name" value="MFS_dom"/>
</dbReference>
<dbReference type="InterPro" id="IPR036259">
    <property type="entry name" value="MFS_trans_sf"/>
</dbReference>
<dbReference type="InterPro" id="IPR005829">
    <property type="entry name" value="Sugar_transporter_CS"/>
</dbReference>
<accession>A0ABX1EC28</accession>
<feature type="transmembrane region" description="Helical" evidence="5">
    <location>
        <begin position="180"/>
        <end position="199"/>
    </location>
</feature>
<feature type="transmembrane region" description="Helical" evidence="5">
    <location>
        <begin position="21"/>
        <end position="47"/>
    </location>
</feature>
<dbReference type="PRINTS" id="PR01036">
    <property type="entry name" value="TCRTETB"/>
</dbReference>
<feature type="domain" description="Major facilitator superfamily (MFS) profile" evidence="6">
    <location>
        <begin position="25"/>
        <end position="467"/>
    </location>
</feature>
<feature type="transmembrane region" description="Helical" evidence="5">
    <location>
        <begin position="91"/>
        <end position="116"/>
    </location>
</feature>
<feature type="transmembrane region" description="Helical" evidence="5">
    <location>
        <begin position="122"/>
        <end position="140"/>
    </location>
</feature>
<organism evidence="7 8">
    <name type="scientific">Falsiroseomonas selenitidurans</name>
    <dbReference type="NCBI Taxonomy" id="2716335"/>
    <lineage>
        <taxon>Bacteria</taxon>
        <taxon>Pseudomonadati</taxon>
        <taxon>Pseudomonadota</taxon>
        <taxon>Alphaproteobacteria</taxon>
        <taxon>Acetobacterales</taxon>
        <taxon>Roseomonadaceae</taxon>
        <taxon>Falsiroseomonas</taxon>
    </lineage>
</organism>
<feature type="transmembrane region" description="Helical" evidence="5">
    <location>
        <begin position="350"/>
        <end position="369"/>
    </location>
</feature>
<feature type="transmembrane region" description="Helical" evidence="5">
    <location>
        <begin position="375"/>
        <end position="396"/>
    </location>
</feature>
<evidence type="ECO:0000313" key="7">
    <source>
        <dbReference type="EMBL" id="NKC34556.1"/>
    </source>
</evidence>
<gene>
    <name evidence="7" type="ORF">HEQ75_27130</name>
</gene>
<keyword evidence="8" id="KW-1185">Reference proteome</keyword>
<dbReference type="RefSeq" id="WP_168035255.1">
    <property type="nucleotide sequence ID" value="NZ_JAAVNE010000097.1"/>
</dbReference>
<dbReference type="Pfam" id="PF07690">
    <property type="entry name" value="MFS_1"/>
    <property type="match status" value="1"/>
</dbReference>
<comment type="subcellular location">
    <subcellularLocation>
        <location evidence="1">Membrane</location>
        <topology evidence="1">Multi-pass membrane protein</topology>
    </subcellularLocation>
</comment>
<evidence type="ECO:0000313" key="8">
    <source>
        <dbReference type="Proteomes" id="UP000787635"/>
    </source>
</evidence>
<feature type="transmembrane region" description="Helical" evidence="5">
    <location>
        <begin position="59"/>
        <end position="79"/>
    </location>
</feature>
<proteinExistence type="predicted"/>
<feature type="transmembrane region" description="Helical" evidence="5">
    <location>
        <begin position="211"/>
        <end position="230"/>
    </location>
</feature>
<evidence type="ECO:0000256" key="4">
    <source>
        <dbReference type="ARBA" id="ARBA00023136"/>
    </source>
</evidence>
<keyword evidence="4 5" id="KW-0472">Membrane</keyword>
<evidence type="ECO:0000256" key="3">
    <source>
        <dbReference type="ARBA" id="ARBA00022989"/>
    </source>
</evidence>
<dbReference type="Proteomes" id="UP000787635">
    <property type="component" value="Unassembled WGS sequence"/>
</dbReference>
<keyword evidence="3 5" id="KW-1133">Transmembrane helix</keyword>
<dbReference type="PROSITE" id="PS50850">
    <property type="entry name" value="MFS"/>
    <property type="match status" value="1"/>
</dbReference>
<dbReference type="PANTHER" id="PTHR23501">
    <property type="entry name" value="MAJOR FACILITATOR SUPERFAMILY"/>
    <property type="match status" value="1"/>
</dbReference>
<keyword evidence="2 5" id="KW-0812">Transmembrane</keyword>
<feature type="transmembrane region" description="Helical" evidence="5">
    <location>
        <begin position="280"/>
        <end position="305"/>
    </location>
</feature>
<protein>
    <submittedName>
        <fullName evidence="7">MFS transporter</fullName>
    </submittedName>
</protein>
<evidence type="ECO:0000256" key="1">
    <source>
        <dbReference type="ARBA" id="ARBA00004141"/>
    </source>
</evidence>
<feature type="transmembrane region" description="Helical" evidence="5">
    <location>
        <begin position="152"/>
        <end position="174"/>
    </location>
</feature>
<name>A0ABX1EC28_9PROT</name>
<evidence type="ECO:0000256" key="2">
    <source>
        <dbReference type="ARBA" id="ARBA00022692"/>
    </source>
</evidence>
<dbReference type="Gene3D" id="1.20.1720.10">
    <property type="entry name" value="Multidrug resistance protein D"/>
    <property type="match status" value="1"/>
</dbReference>
<dbReference type="PROSITE" id="PS00217">
    <property type="entry name" value="SUGAR_TRANSPORT_2"/>
    <property type="match status" value="1"/>
</dbReference>
<sequence>MTPPPASGPAAPVPPAELRRLFFRVFPAVALAMFGAALDQTIVAAALPAIARDLGEVERISWIVVLYLVANTVAAPVYGRLGDAFGRQRMLLVALAVYATGATLCAVSGSLGGLAAARVVQGFGGGGLISLSVALIAEVVPARERGRFQAYIAAVFTTASALGPVLGGVMTAGLGWRTIFLLQLPLSALAAWLAVTRLGGAAKGMRGGFRFDWWGLGLFAIFVAPALLALDQARRLAPGPLLVAAVLGSVAALALVLLLRWEKRAPDPLLPLGLLGEATIWRANLMSACVAGAFVGCIAFLPLYLTAVRGLGTAQAGLALLPLSACAGFGAIISGNLLARTGRIMRWPGIGLSLSCSLLVTLVVTLPWLDLPVMAGLLALVSLGFGMCFPMVQVAVQVSAGPKRLGSATASVQFTRSLGAATGTALLGAVLFGTLTLAGGEAKPLFVALVNAGPSALAGLDAAAESAFRAEMTTAFRAAFACAAVLVGCGLLLSTRVPLRRV</sequence>
<dbReference type="EMBL" id="JAAVNE010000097">
    <property type="protein sequence ID" value="NKC34556.1"/>
    <property type="molecule type" value="Genomic_DNA"/>
</dbReference>
<dbReference type="InterPro" id="IPR011701">
    <property type="entry name" value="MFS"/>
</dbReference>